<dbReference type="VEuPathDB" id="FungiDB:HGUI_00053"/>
<dbReference type="InterPro" id="IPR027267">
    <property type="entry name" value="AH/BAR_dom_sf"/>
</dbReference>
<keyword evidence="3" id="KW-1185">Reference proteome</keyword>
<reference evidence="3" key="1">
    <citation type="submission" date="2016-11" db="EMBL/GenBank/DDBJ databases">
        <authorList>
            <person name="Guldener U."/>
        </authorList>
    </citation>
    <scope>NUCLEOTIDE SEQUENCE [LARGE SCALE GENOMIC DNA]</scope>
</reference>
<dbReference type="Gene3D" id="1.20.1270.60">
    <property type="entry name" value="Arfaptin homology (AH) domain/BAR domain"/>
    <property type="match status" value="1"/>
</dbReference>
<feature type="compositionally biased region" description="Basic and acidic residues" evidence="1">
    <location>
        <begin position="548"/>
        <end position="559"/>
    </location>
</feature>
<evidence type="ECO:0000313" key="2">
    <source>
        <dbReference type="EMBL" id="SGZ37853.1"/>
    </source>
</evidence>
<dbReference type="OrthoDB" id="3972833at2759"/>
<sequence>MTTIQNYSLANNFYDSSLDNIISSKNDMEAIKFNGLDNLNAFITKSSSYINNLYEFFHELSIIEKANLKKTAAIIHKYEKTFTNKDTIPKNWYENVHDPLLQILKKRNLNHQKYSNALENDVLYHLKTIQSNINNNLNSSMLKLQRFKQNLVQLHTLIKTKESKLEHSKTKLRQIDMNLQMANGPGYGEKQLQKLVKEQQNQIDVINNIQNDVYVHKTDFECLLKNYKEKWVEITESIQEEQFNRYQYCLELINNSFEKGYDDLMSQSLHDLEQLKFKLINYDFEKDLKWLSYKFGTGYKDISPQKIIKRQQHVQPSAKRSMMFDDTYDNVNNNIDKHITMGFNNQTTFNESHVDMDITSNDSLQYIKSSKQQDEYFENITPQDQTFNDHSQTDRNKTILNNISQFDLPSGLEEVHLGSMRYSSSSSHAVFNEEMETETDIHNKNSFKTSYNGTFNKHERETLSHKEQMRLMMKSVESIEGVNWRNRKQKINQQKNKAPEVPEREENLFWSEEEENEFSEQSSANITIKKEAQERHISHEPTMVTENESVHENKESKYENEDDTEEGDLTMLTNAVKRMKEKKFKRKSTLNDLDSIPLNEPSESEIKSLKVFVPSHR</sequence>
<name>A0A1L0CGH0_9ASCO</name>
<protein>
    <recommendedName>
        <fullName evidence="4">FCH domain-containing protein</fullName>
    </recommendedName>
</protein>
<proteinExistence type="predicted"/>
<dbReference type="EMBL" id="FQNF01000001">
    <property type="protein sequence ID" value="SGZ37853.1"/>
    <property type="molecule type" value="Genomic_DNA"/>
</dbReference>
<organism evidence="2 3">
    <name type="scientific">Hanseniaspora guilliermondii</name>
    <dbReference type="NCBI Taxonomy" id="56406"/>
    <lineage>
        <taxon>Eukaryota</taxon>
        <taxon>Fungi</taxon>
        <taxon>Dikarya</taxon>
        <taxon>Ascomycota</taxon>
        <taxon>Saccharomycotina</taxon>
        <taxon>Saccharomycetes</taxon>
        <taxon>Saccharomycodales</taxon>
        <taxon>Saccharomycodaceae</taxon>
        <taxon>Hanseniaspora</taxon>
    </lineage>
</organism>
<evidence type="ECO:0000313" key="3">
    <source>
        <dbReference type="Proteomes" id="UP000183365"/>
    </source>
</evidence>
<evidence type="ECO:0000256" key="1">
    <source>
        <dbReference type="SAM" id="MobiDB-lite"/>
    </source>
</evidence>
<feature type="region of interest" description="Disordered" evidence="1">
    <location>
        <begin position="541"/>
        <end position="569"/>
    </location>
</feature>
<accession>A0A1L0CGH0</accession>
<dbReference type="SUPFAM" id="SSF103657">
    <property type="entry name" value="BAR/IMD domain-like"/>
    <property type="match status" value="1"/>
</dbReference>
<dbReference type="AlphaFoldDB" id="A0A1L0CGH0"/>
<evidence type="ECO:0008006" key="4">
    <source>
        <dbReference type="Google" id="ProtNLM"/>
    </source>
</evidence>
<gene>
    <name evidence="2" type="ORF">HGUI_00053</name>
</gene>
<dbReference type="Proteomes" id="UP000183365">
    <property type="component" value="Unassembled WGS sequence"/>
</dbReference>